<dbReference type="Gene3D" id="3.40.390.10">
    <property type="entry name" value="Collagenase (Catalytic Domain)"/>
    <property type="match status" value="1"/>
</dbReference>
<evidence type="ECO:0008006" key="5">
    <source>
        <dbReference type="Google" id="ProtNLM"/>
    </source>
</evidence>
<reference evidence="4" key="1">
    <citation type="submission" date="2023-05" db="EMBL/GenBank/DDBJ databases">
        <title>Draft genome of Pseudofrankia sp. BMG5.37.</title>
        <authorList>
            <person name="Gtari M."/>
            <person name="Ghodhbane F."/>
            <person name="Sbissi I."/>
        </authorList>
    </citation>
    <scope>NUCLEOTIDE SEQUENCE [LARGE SCALE GENOMIC DNA]</scope>
    <source>
        <strain evidence="4">BMG 814</strain>
    </source>
</reference>
<evidence type="ECO:0000256" key="2">
    <source>
        <dbReference type="SAM" id="Phobius"/>
    </source>
</evidence>
<evidence type="ECO:0000313" key="4">
    <source>
        <dbReference type="Proteomes" id="UP001233673"/>
    </source>
</evidence>
<keyword evidence="2" id="KW-0812">Transmembrane</keyword>
<feature type="compositionally biased region" description="Pro residues" evidence="1">
    <location>
        <begin position="131"/>
        <end position="143"/>
    </location>
</feature>
<feature type="transmembrane region" description="Helical" evidence="2">
    <location>
        <begin position="544"/>
        <end position="562"/>
    </location>
</feature>
<dbReference type="RefSeq" id="WP_305999507.1">
    <property type="nucleotide sequence ID" value="NZ_JASNFN010000009.1"/>
</dbReference>
<keyword evidence="2" id="KW-0472">Membrane</keyword>
<dbReference type="EMBL" id="JASNFN010000009">
    <property type="protein sequence ID" value="MDP5182842.1"/>
    <property type="molecule type" value="Genomic_DNA"/>
</dbReference>
<gene>
    <name evidence="3" type="ORF">QOZ88_09330</name>
</gene>
<organism evidence="3 4">
    <name type="scientific">Blastococcus carthaginiensis</name>
    <dbReference type="NCBI Taxonomy" id="3050034"/>
    <lineage>
        <taxon>Bacteria</taxon>
        <taxon>Bacillati</taxon>
        <taxon>Actinomycetota</taxon>
        <taxon>Actinomycetes</taxon>
        <taxon>Geodermatophilales</taxon>
        <taxon>Geodermatophilaceae</taxon>
        <taxon>Blastococcus</taxon>
    </lineage>
</organism>
<name>A0ABT9IB94_9ACTN</name>
<keyword evidence="2" id="KW-1133">Transmembrane helix</keyword>
<dbReference type="Proteomes" id="UP001233673">
    <property type="component" value="Unassembled WGS sequence"/>
</dbReference>
<comment type="caution">
    <text evidence="3">The sequence shown here is derived from an EMBL/GenBank/DDBJ whole genome shotgun (WGS) entry which is preliminary data.</text>
</comment>
<feature type="region of interest" description="Disordered" evidence="1">
    <location>
        <begin position="111"/>
        <end position="147"/>
    </location>
</feature>
<dbReference type="InterPro" id="IPR024079">
    <property type="entry name" value="MetalloPept_cat_dom_sf"/>
</dbReference>
<accession>A0ABT9IB94</accession>
<protein>
    <recommendedName>
        <fullName evidence="5">Metallo-peptidase family M12B Reprolysin-like</fullName>
    </recommendedName>
</protein>
<feature type="compositionally biased region" description="Low complexity" evidence="1">
    <location>
        <begin position="479"/>
        <end position="505"/>
    </location>
</feature>
<evidence type="ECO:0000313" key="3">
    <source>
        <dbReference type="EMBL" id="MDP5182842.1"/>
    </source>
</evidence>
<sequence>MSPDHDLRRPRGRRRPARPLGLTGAVLAAALGVVAVPAVAAADSGTTDTVRGELVHVWAEGSEGHRAEGDDATRLSWVATDDGAVRVPAEQVADVPAGATVELTVGRAVEDEASADGHDPARTVLESDVLSPPPDTTPEPLPAPRGGLTNEVTVVLVAPAGTEPDGTRLRDVVTTVDGAVARFWSEQTGGAVALGVTGRHDWMRTTAGCADPQALWDEVAVEVGFVAGPGKHLMLRLSGETAGQPACSYALAQVGASPASGGRLYVRDGGATVIAHELGHNFGLGHSSGEQCDGAVEGGSCRTAGYRDYYDVMGASWAQLGSLNAVQAAALGVLPGDAQRTVSVGEGATSVTLAPLAGGTGLRALRLVDAEGVAYWLEFRSATGRDAWLGTRDNVYRLDAGVLLRRTGQFPDTSLLLDGTPGPAGRWEADLQFALPAGVAVPLSGGDFTLTVRGADAGGAVVEVVPAARPATAAAAVPAQPAQGSSAGRVAATPAGNAEPAAGATSEGTAQAPLPWAPAIELSVPRPGVPLEPVADSSSSSGGLLLPGAGAVLGGSVLLVHVTRRRRLRQG</sequence>
<dbReference type="SUPFAM" id="SSF55486">
    <property type="entry name" value="Metalloproteases ('zincins'), catalytic domain"/>
    <property type="match status" value="1"/>
</dbReference>
<evidence type="ECO:0000256" key="1">
    <source>
        <dbReference type="SAM" id="MobiDB-lite"/>
    </source>
</evidence>
<proteinExistence type="predicted"/>
<feature type="region of interest" description="Disordered" evidence="1">
    <location>
        <begin position="479"/>
        <end position="510"/>
    </location>
</feature>
<keyword evidence="4" id="KW-1185">Reference proteome</keyword>